<keyword evidence="2" id="KW-0732">Signal</keyword>
<dbReference type="InterPro" id="IPR027268">
    <property type="entry name" value="Peptidase_M4/M1_CTD_sf"/>
</dbReference>
<dbReference type="InterPro" id="IPR036034">
    <property type="entry name" value="PDZ_sf"/>
</dbReference>
<dbReference type="Gene3D" id="1.10.390.10">
    <property type="entry name" value="Neutral Protease Domain 2"/>
    <property type="match status" value="1"/>
</dbReference>
<evidence type="ECO:0000256" key="1">
    <source>
        <dbReference type="SAM" id="MobiDB-lite"/>
    </source>
</evidence>
<dbReference type="InterPro" id="IPR007963">
    <property type="entry name" value="Peptidase_M61_catalytic"/>
</dbReference>
<gene>
    <name evidence="4" type="ORF">ACFO5W_06370</name>
</gene>
<dbReference type="RefSeq" id="WP_266150919.1">
    <property type="nucleotide sequence ID" value="NZ_CP064028.1"/>
</dbReference>
<dbReference type="SUPFAM" id="SSF50156">
    <property type="entry name" value="PDZ domain-like"/>
    <property type="match status" value="1"/>
</dbReference>
<feature type="domain" description="Peptidase M61 catalytic" evidence="3">
    <location>
        <begin position="318"/>
        <end position="368"/>
    </location>
</feature>
<reference evidence="5" key="1">
    <citation type="journal article" date="2019" name="Int. J. Syst. Evol. Microbiol.">
        <title>The Global Catalogue of Microorganisms (GCM) 10K type strain sequencing project: providing services to taxonomists for standard genome sequencing and annotation.</title>
        <authorList>
            <consortium name="The Broad Institute Genomics Platform"/>
            <consortium name="The Broad Institute Genome Sequencing Center for Infectious Disease"/>
            <person name="Wu L."/>
            <person name="Ma J."/>
        </authorList>
    </citation>
    <scope>NUCLEOTIDE SEQUENCE [LARGE SCALE GENOMIC DNA]</scope>
    <source>
        <strain evidence="5">CCM 4481</strain>
    </source>
</reference>
<dbReference type="Pfam" id="PF05299">
    <property type="entry name" value="Peptidase_M61"/>
    <property type="match status" value="1"/>
</dbReference>
<feature type="region of interest" description="Disordered" evidence="1">
    <location>
        <begin position="85"/>
        <end position="106"/>
    </location>
</feature>
<protein>
    <recommendedName>
        <fullName evidence="3">Peptidase M61 catalytic domain-containing protein</fullName>
    </recommendedName>
</protein>
<keyword evidence="5" id="KW-1185">Reference proteome</keyword>
<organism evidence="4 5">
    <name type="scientific">Dyella halodurans</name>
    <dbReference type="NCBI Taxonomy" id="1920171"/>
    <lineage>
        <taxon>Bacteria</taxon>
        <taxon>Pseudomonadati</taxon>
        <taxon>Pseudomonadota</taxon>
        <taxon>Gammaproteobacteria</taxon>
        <taxon>Lysobacterales</taxon>
        <taxon>Rhodanobacteraceae</taxon>
        <taxon>Dyella</taxon>
    </lineage>
</organism>
<accession>A0ABV9BZW8</accession>
<sequence>MKRIAAAVSAALFCMATGVVSSATAADAPPPNLNLVLKPHAPSAKDGYLGVTMTIQEPKLAAGSPLVRLPLKLVGVPSARYDGDALTATDASGPLPLSQSQEAETPEGAYRRWNVARATKGDVVVSFRAPPRVVTASTNNGPLFDLRSESGGFIGAGVTFMATPVSPGPYNVNLKWDLSDMPAGSHGVWSLGDGDVHAVVPSEVLSFSYYAVGPLKTLSDTPNARLNAYWLSEPPFDAKALGAWVGKLYDYMSRFFGDTDSSYRVFMRQNPYEGTGGTALAHSFMFGYYPPAKPTLEELKSLLSHEMAHTWPSLDGTHGETAWYSEGTAEYYSLLLAYRAGLLSIDEYLKSINDRAAGYYASPSRHMRLDEVAKLFWKDPAMQKDPYGRGFLYLVQTNEAIKAKSGGKRSLDDVVLELNRRNQRGEPHGVAQWLDLVGKEIGAAEAKRAFDAMASGETLVLPPNAFAPCFKVVSQPRHVFELGYVRSNASSDAVVTGLKADSAAARAGLKDGDRIVRAPNISKVWPDDTASVTGVFERDGKQYTATWVPRGAKVDAYQWVRGAGAAPTCKF</sequence>
<dbReference type="Proteomes" id="UP001595961">
    <property type="component" value="Unassembled WGS sequence"/>
</dbReference>
<evidence type="ECO:0000256" key="2">
    <source>
        <dbReference type="SAM" id="SignalP"/>
    </source>
</evidence>
<comment type="caution">
    <text evidence="4">The sequence shown here is derived from an EMBL/GenBank/DDBJ whole genome shotgun (WGS) entry which is preliminary data.</text>
</comment>
<evidence type="ECO:0000259" key="3">
    <source>
        <dbReference type="Pfam" id="PF05299"/>
    </source>
</evidence>
<dbReference type="EMBL" id="JBHSGA010000011">
    <property type="protein sequence ID" value="MFC4526259.1"/>
    <property type="molecule type" value="Genomic_DNA"/>
</dbReference>
<name>A0ABV9BZW8_9GAMM</name>
<feature type="signal peptide" evidence="2">
    <location>
        <begin position="1"/>
        <end position="25"/>
    </location>
</feature>
<evidence type="ECO:0000313" key="5">
    <source>
        <dbReference type="Proteomes" id="UP001595961"/>
    </source>
</evidence>
<evidence type="ECO:0000313" key="4">
    <source>
        <dbReference type="EMBL" id="MFC4526259.1"/>
    </source>
</evidence>
<proteinExistence type="predicted"/>
<feature type="chain" id="PRO_5047460674" description="Peptidase M61 catalytic domain-containing protein" evidence="2">
    <location>
        <begin position="26"/>
        <end position="571"/>
    </location>
</feature>